<proteinExistence type="predicted"/>
<dbReference type="OrthoDB" id="445896at2759"/>
<comment type="caution">
    <text evidence="1">The sequence shown here is derived from an EMBL/GenBank/DDBJ whole genome shotgun (WGS) entry which is preliminary data.</text>
</comment>
<reference evidence="1" key="1">
    <citation type="submission" date="2023-01" db="EMBL/GenBank/DDBJ databases">
        <title>Genome assembly of the deep-sea coral Lophelia pertusa.</title>
        <authorList>
            <person name="Herrera S."/>
            <person name="Cordes E."/>
        </authorList>
    </citation>
    <scope>NUCLEOTIDE SEQUENCE</scope>
    <source>
        <strain evidence="1">USNM1676648</strain>
        <tissue evidence="1">Polyp</tissue>
    </source>
</reference>
<gene>
    <name evidence="1" type="ORF">OS493_018347</name>
</gene>
<keyword evidence="2" id="KW-1185">Reference proteome</keyword>
<evidence type="ECO:0000313" key="2">
    <source>
        <dbReference type="Proteomes" id="UP001163046"/>
    </source>
</evidence>
<organism evidence="1 2">
    <name type="scientific">Desmophyllum pertusum</name>
    <dbReference type="NCBI Taxonomy" id="174260"/>
    <lineage>
        <taxon>Eukaryota</taxon>
        <taxon>Metazoa</taxon>
        <taxon>Cnidaria</taxon>
        <taxon>Anthozoa</taxon>
        <taxon>Hexacorallia</taxon>
        <taxon>Scleractinia</taxon>
        <taxon>Caryophylliina</taxon>
        <taxon>Caryophylliidae</taxon>
        <taxon>Desmophyllum</taxon>
    </lineage>
</organism>
<dbReference type="Proteomes" id="UP001163046">
    <property type="component" value="Unassembled WGS sequence"/>
</dbReference>
<sequence>MERIMVARKKVKEVLNLLFRFLREPGLSDASSDSPDSRSSTLFASAANDAQFVHDNQIHDFGIVDFLKAQPYMSKGYEDYSQYTACATVSPLTLSPNPPSFHWSDDSDDDFLAQICSQGTLDDLENISRRGLTARP</sequence>
<evidence type="ECO:0000313" key="1">
    <source>
        <dbReference type="EMBL" id="KAJ7333171.1"/>
    </source>
</evidence>
<protein>
    <submittedName>
        <fullName evidence="1">Uncharacterized protein</fullName>
    </submittedName>
</protein>
<dbReference type="AlphaFoldDB" id="A0A9W9YF98"/>
<dbReference type="EMBL" id="MU827787">
    <property type="protein sequence ID" value="KAJ7333171.1"/>
    <property type="molecule type" value="Genomic_DNA"/>
</dbReference>
<name>A0A9W9YF98_9CNID</name>
<accession>A0A9W9YF98</accession>